<evidence type="ECO:0000313" key="2">
    <source>
        <dbReference type="Proteomes" id="UP000626220"/>
    </source>
</evidence>
<comment type="caution">
    <text evidence="1">The sequence shown here is derived from an EMBL/GenBank/DDBJ whole genome shotgun (WGS) entry which is preliminary data.</text>
</comment>
<dbReference type="Proteomes" id="UP000626220">
    <property type="component" value="Unassembled WGS sequence"/>
</dbReference>
<dbReference type="EMBL" id="BNCJ01000001">
    <property type="protein sequence ID" value="GHF37902.1"/>
    <property type="molecule type" value="Genomic_DNA"/>
</dbReference>
<gene>
    <name evidence="1" type="ORF">GCM10017056_07320</name>
</gene>
<reference evidence="1" key="1">
    <citation type="journal article" date="2014" name="Int. J. Syst. Evol. Microbiol.">
        <title>Complete genome sequence of Corynebacterium casei LMG S-19264T (=DSM 44701T), isolated from a smear-ripened cheese.</title>
        <authorList>
            <consortium name="US DOE Joint Genome Institute (JGI-PGF)"/>
            <person name="Walter F."/>
            <person name="Albersmeier A."/>
            <person name="Kalinowski J."/>
            <person name="Ruckert C."/>
        </authorList>
    </citation>
    <scope>NUCLEOTIDE SEQUENCE</scope>
    <source>
        <strain evidence="1">KCTC 42650</strain>
    </source>
</reference>
<accession>A0A8J3GU57</accession>
<dbReference type="AlphaFoldDB" id="A0A8J3GU57"/>
<organism evidence="1 2">
    <name type="scientific">Seohaeicola zhoushanensis</name>
    <dbReference type="NCBI Taxonomy" id="1569283"/>
    <lineage>
        <taxon>Bacteria</taxon>
        <taxon>Pseudomonadati</taxon>
        <taxon>Pseudomonadota</taxon>
        <taxon>Alphaproteobacteria</taxon>
        <taxon>Rhodobacterales</taxon>
        <taxon>Roseobacteraceae</taxon>
        <taxon>Seohaeicola</taxon>
    </lineage>
</organism>
<reference evidence="1" key="2">
    <citation type="submission" date="2020-09" db="EMBL/GenBank/DDBJ databases">
        <authorList>
            <person name="Sun Q."/>
            <person name="Kim S."/>
        </authorList>
    </citation>
    <scope>NUCLEOTIDE SEQUENCE</scope>
    <source>
        <strain evidence="1">KCTC 42650</strain>
    </source>
</reference>
<keyword evidence="2" id="KW-1185">Reference proteome</keyword>
<evidence type="ECO:0000313" key="1">
    <source>
        <dbReference type="EMBL" id="GHF37902.1"/>
    </source>
</evidence>
<sequence>MTCRYDIFPDLNVARIIYAGYPKARDVVELIDALERDPKYHRTVDEIIHLSCIKWPKVDLAVVDNLCELIGGLFRMNNRCKRIAVVASQEPGRLIAARFLRVMERNSRLRAAYFTQTHPAMRFLGVCDGRLLEHAAPTPRLV</sequence>
<protein>
    <submittedName>
        <fullName evidence="1">Uncharacterized protein</fullName>
    </submittedName>
</protein>
<dbReference type="RefSeq" id="WP_189678666.1">
    <property type="nucleotide sequence ID" value="NZ_BNCJ01000001.1"/>
</dbReference>
<proteinExistence type="predicted"/>
<name>A0A8J3GU57_9RHOB</name>